<protein>
    <submittedName>
        <fullName evidence="1">Uncharacterized protein</fullName>
    </submittedName>
</protein>
<gene>
    <name evidence="1" type="ORF">Pint_18998</name>
</gene>
<evidence type="ECO:0000313" key="2">
    <source>
        <dbReference type="Proteomes" id="UP001163603"/>
    </source>
</evidence>
<dbReference type="Proteomes" id="UP001163603">
    <property type="component" value="Chromosome 4"/>
</dbReference>
<proteinExistence type="predicted"/>
<organism evidence="1 2">
    <name type="scientific">Pistacia integerrima</name>
    <dbReference type="NCBI Taxonomy" id="434235"/>
    <lineage>
        <taxon>Eukaryota</taxon>
        <taxon>Viridiplantae</taxon>
        <taxon>Streptophyta</taxon>
        <taxon>Embryophyta</taxon>
        <taxon>Tracheophyta</taxon>
        <taxon>Spermatophyta</taxon>
        <taxon>Magnoliopsida</taxon>
        <taxon>eudicotyledons</taxon>
        <taxon>Gunneridae</taxon>
        <taxon>Pentapetalae</taxon>
        <taxon>rosids</taxon>
        <taxon>malvids</taxon>
        <taxon>Sapindales</taxon>
        <taxon>Anacardiaceae</taxon>
        <taxon>Pistacia</taxon>
    </lineage>
</organism>
<comment type="caution">
    <text evidence="1">The sequence shown here is derived from an EMBL/GenBank/DDBJ whole genome shotgun (WGS) entry which is preliminary data.</text>
</comment>
<dbReference type="EMBL" id="CM047739">
    <property type="protein sequence ID" value="KAJ0043315.1"/>
    <property type="molecule type" value="Genomic_DNA"/>
</dbReference>
<name>A0ACC0YZT0_9ROSI</name>
<sequence length="63" mass="7133">MDSHSNSRLLFDYQKFVTGNTGNGNEHALSDCMRYRPYTTCLPGANKMKIPETCGQYKRKGCP</sequence>
<evidence type="ECO:0000313" key="1">
    <source>
        <dbReference type="EMBL" id="KAJ0043315.1"/>
    </source>
</evidence>
<keyword evidence="2" id="KW-1185">Reference proteome</keyword>
<reference evidence="2" key="1">
    <citation type="journal article" date="2023" name="G3 (Bethesda)">
        <title>Genome assembly and association tests identify interacting loci associated with vigor, precocity, and sex in interspecific pistachio rootstocks.</title>
        <authorList>
            <person name="Palmer W."/>
            <person name="Jacygrad E."/>
            <person name="Sagayaradj S."/>
            <person name="Cavanaugh K."/>
            <person name="Han R."/>
            <person name="Bertier L."/>
            <person name="Beede B."/>
            <person name="Kafkas S."/>
            <person name="Golino D."/>
            <person name="Preece J."/>
            <person name="Michelmore R."/>
        </authorList>
    </citation>
    <scope>NUCLEOTIDE SEQUENCE [LARGE SCALE GENOMIC DNA]</scope>
</reference>
<accession>A0ACC0YZT0</accession>